<proteinExistence type="predicted"/>
<protein>
    <submittedName>
        <fullName evidence="1">Uncharacterized protein</fullName>
    </submittedName>
</protein>
<name>A0A7U9TK84_9MOLU</name>
<evidence type="ECO:0000313" key="1">
    <source>
        <dbReference type="EMBL" id="BCR36130.1"/>
    </source>
</evidence>
<dbReference type="Proteomes" id="UP000620133">
    <property type="component" value="Chromosome"/>
</dbReference>
<organism evidence="1 2">
    <name type="scientific">Mariniplasma anaerobium</name>
    <dbReference type="NCBI Taxonomy" id="2735436"/>
    <lineage>
        <taxon>Bacteria</taxon>
        <taxon>Bacillati</taxon>
        <taxon>Mycoplasmatota</taxon>
        <taxon>Mollicutes</taxon>
        <taxon>Acholeplasmatales</taxon>
        <taxon>Acholeplasmataceae</taxon>
        <taxon>Mariniplasma</taxon>
    </lineage>
</organism>
<gene>
    <name evidence="1" type="ORF">MPAN_010230</name>
</gene>
<evidence type="ECO:0000313" key="2">
    <source>
        <dbReference type="Proteomes" id="UP000620133"/>
    </source>
</evidence>
<dbReference type="EMBL" id="AP024412">
    <property type="protein sequence ID" value="BCR36130.1"/>
    <property type="molecule type" value="Genomic_DNA"/>
</dbReference>
<sequence>MSDYEFNVWKNNVSNEFMKMGVKFFKTSKMLFEKMINEPTPKHLDQLIFPCLYSFRHSLELILKHVLIDECSEKEDVLAMLKTNKHNLLSLFAESKHIIVCSKVDIDEFDKLIDYINKIDPFSDYFRYPFGLYGDYNFENQIWIDLNKLYNSFEIANSLFDLIINDNKPKFKGNSKPVYFVSETQVKYSTFSTIGTGGLSKSFRYQMNGFNQAAEFLMEYDDYYIQRLYFERLSIELVLKDIIFYIMNEESFKIFRKKTHSIIGLWNKVISILDELKAGAGSTEELSDVDELKNIKGVLEKIHEQDLNSDQFRYPITNDGNLNLSIIEEDIEDLFDKGSLFGRLEKYDNAVLASDLNNKGMSLYDYLMEL</sequence>
<accession>A0A7U9TK84</accession>
<keyword evidence="2" id="KW-1185">Reference proteome</keyword>
<dbReference type="KEGG" id="manr:MPAN_010230"/>
<dbReference type="RefSeq" id="WP_176239593.1">
    <property type="nucleotide sequence ID" value="NZ_AP024412.1"/>
</dbReference>
<dbReference type="AlphaFoldDB" id="A0A7U9TK84"/>
<reference evidence="1" key="1">
    <citation type="submission" date="2021-01" db="EMBL/GenBank/DDBJ databases">
        <title>Draft genome sequence of Acholeplasmataceae bacterium strain Mahy22.</title>
        <authorList>
            <person name="Watanabe M."/>
            <person name="Kojima H."/>
            <person name="Fukui M."/>
        </authorList>
    </citation>
    <scope>NUCLEOTIDE SEQUENCE</scope>
    <source>
        <strain evidence="1">Mahy22</strain>
    </source>
</reference>